<keyword evidence="3" id="KW-1185">Reference proteome</keyword>
<protein>
    <submittedName>
        <fullName evidence="2">Uncharacterized protein</fullName>
    </submittedName>
</protein>
<reference evidence="2 3" key="1">
    <citation type="submission" date="2020-05" db="EMBL/GenBank/DDBJ databases">
        <title>Sulfurimonas marisnigri, sp. nov., and Sulfurimonas baltica, sp. nov., manganese oxide reducing chemolithoautotrophs of the class Epsilonproteobacteria isolated from the pelagic redoxclines of the Black and Baltic Seas and emended description of the genus Sulfurimonas.</title>
        <authorList>
            <person name="Henkel J.V."/>
            <person name="Laudan C."/>
            <person name="Werner J."/>
            <person name="Neu T."/>
            <person name="Plewe S."/>
            <person name="Sproer C."/>
            <person name="Bunk B."/>
            <person name="Schulz-Vogt H.N."/>
        </authorList>
    </citation>
    <scope>NUCLEOTIDE SEQUENCE [LARGE SCALE GENOMIC DNA]</scope>
    <source>
        <strain evidence="2 3">GD2</strain>
    </source>
</reference>
<keyword evidence="1" id="KW-0472">Membrane</keyword>
<sequence length="152" mass="17692">MKPKVIFFIFSFSLLAIMGGFFLLSPSYEKSLKAKYYYEVSDYKEAYTLAKEAFSLDIYNRMAATIMAQSQNSLRYVRYNDDAKKYTKVIDEIALHEDISDSDKAKIRMICNIMISSYIKLAPSVITDKELVAQSAKYYDMFEKLLEKVNKR</sequence>
<organism evidence="2 3">
    <name type="scientific">Candidatus Sulfurimonas baltica</name>
    <dbReference type="NCBI Taxonomy" id="2740404"/>
    <lineage>
        <taxon>Bacteria</taxon>
        <taxon>Pseudomonadati</taxon>
        <taxon>Campylobacterota</taxon>
        <taxon>Epsilonproteobacteria</taxon>
        <taxon>Campylobacterales</taxon>
        <taxon>Sulfurimonadaceae</taxon>
        <taxon>Sulfurimonas</taxon>
    </lineage>
</organism>
<keyword evidence="1" id="KW-1133">Transmembrane helix</keyword>
<accession>A0A7S7RMN5</accession>
<dbReference type="KEGG" id="sbal:HUE88_01775"/>
<evidence type="ECO:0000313" key="2">
    <source>
        <dbReference type="EMBL" id="QOY52452.1"/>
    </source>
</evidence>
<name>A0A7S7RMN5_9BACT</name>
<feature type="transmembrane region" description="Helical" evidence="1">
    <location>
        <begin position="6"/>
        <end position="25"/>
    </location>
</feature>
<dbReference type="AlphaFoldDB" id="A0A7S7RMN5"/>
<proteinExistence type="predicted"/>
<evidence type="ECO:0000313" key="3">
    <source>
        <dbReference type="Proteomes" id="UP000593994"/>
    </source>
</evidence>
<keyword evidence="1" id="KW-0812">Transmembrane</keyword>
<gene>
    <name evidence="2" type="ORF">HUE88_01775</name>
</gene>
<dbReference type="EMBL" id="CP054492">
    <property type="protein sequence ID" value="QOY52452.1"/>
    <property type="molecule type" value="Genomic_DNA"/>
</dbReference>
<dbReference type="Proteomes" id="UP000593994">
    <property type="component" value="Chromosome"/>
</dbReference>
<dbReference type="RefSeq" id="WP_194370515.1">
    <property type="nucleotide sequence ID" value="NZ_CP054492.1"/>
</dbReference>
<evidence type="ECO:0000256" key="1">
    <source>
        <dbReference type="SAM" id="Phobius"/>
    </source>
</evidence>